<dbReference type="EMBL" id="KB932207">
    <property type="protein sequence ID" value="KCV68858.1"/>
    <property type="molecule type" value="Genomic_DNA"/>
</dbReference>
<evidence type="ECO:0000313" key="5">
    <source>
        <dbReference type="EMBL" id="KCV68858.1"/>
    </source>
</evidence>
<sequence length="682" mass="67588">MGSPFYTSGDPATGVPPCPTHPSTPLPARQRPSPTDGQSHRQPPAQGGLFPRTPLAASTPGQAGPDASSTGPGSPPPMPMYRRAIRDLGPLFSGPDLAAAELLSLDGAAPPLDASAPDSPSLKSLRPLHRISSIRVSGVSGASGLSRRPLSHGQDASRYPSWLRPNQPSPLQMQTLYAACSSGDVHVVRSILSQFPRSVVRKMRDHWGRGPLHIAAAAGQLDVVTCLLEMGVRINVGDCNGTFPIQLAATSAHLDVVALLVREGAQLHPYDLSLMLRAALRAARQRLRASRRFVDQQTAQAGGEAHVDPATAHRASTRERDTLSIISVISAVLDRLRPVSADGQLLALSSSGRTGGPGSSPLGGGGLFSGPGPGPGAGDSNDCRALTPGTDAPTPASYCLDELRSAMALVEATLLAPGGGAGSGGTGGGSGGSGGSGGNSGSSSGGMGGGCAGGPGGPGDLAGRSLSSPLALHHHHVLASGSGSLSDMGLVTAGCPFSGGGLLLAGPVGRAGAGAGAGASAGALARPQALLGAPGTDTDAEEAALDRLEAALAGIALVSSRHPGPGAVGGASPQSERSYHQQHHQHFHTSVNHAPGSSSSSLSSSTSSSSSSLSSSPSAQTAVAGAGGGSPFGSFSQLLLQAQSPHQAFDLSPGGGASPVSVKGLLTPGPAEVVPAPAHHEG</sequence>
<evidence type="ECO:0000256" key="2">
    <source>
        <dbReference type="ARBA" id="ARBA00023043"/>
    </source>
</evidence>
<organism evidence="5">
    <name type="scientific">Fonticula alba</name>
    <name type="common">Slime mold</name>
    <dbReference type="NCBI Taxonomy" id="691883"/>
    <lineage>
        <taxon>Eukaryota</taxon>
        <taxon>Rotosphaerida</taxon>
        <taxon>Fonticulaceae</taxon>
        <taxon>Fonticula</taxon>
    </lineage>
</organism>
<feature type="region of interest" description="Disordered" evidence="4">
    <location>
        <begin position="1"/>
        <end position="82"/>
    </location>
</feature>
<evidence type="ECO:0000256" key="4">
    <source>
        <dbReference type="SAM" id="MobiDB-lite"/>
    </source>
</evidence>
<feature type="compositionally biased region" description="Gly residues" evidence="4">
    <location>
        <begin position="353"/>
        <end position="377"/>
    </location>
</feature>
<dbReference type="Gene3D" id="1.25.40.20">
    <property type="entry name" value="Ankyrin repeat-containing domain"/>
    <property type="match status" value="1"/>
</dbReference>
<dbReference type="eggNOG" id="KOG4177">
    <property type="taxonomic scope" value="Eukaryota"/>
</dbReference>
<evidence type="ECO:0000256" key="1">
    <source>
        <dbReference type="ARBA" id="ARBA00022737"/>
    </source>
</evidence>
<keyword evidence="2 3" id="KW-0040">ANK repeat</keyword>
<dbReference type="PROSITE" id="PS50297">
    <property type="entry name" value="ANK_REP_REGION"/>
    <property type="match status" value="2"/>
</dbReference>
<keyword evidence="6" id="KW-1185">Reference proteome</keyword>
<feature type="region of interest" description="Disordered" evidence="4">
    <location>
        <begin position="349"/>
        <end position="389"/>
    </location>
</feature>
<dbReference type="OrthoDB" id="10057496at2759"/>
<reference evidence="5" key="1">
    <citation type="submission" date="2013-04" db="EMBL/GenBank/DDBJ databases">
        <title>The Genome Sequence of Fonticula alba ATCC 38817.</title>
        <authorList>
            <consortium name="The Broad Institute Genomics Platform"/>
            <person name="Russ C."/>
            <person name="Cuomo C."/>
            <person name="Burger G."/>
            <person name="Gray M.W."/>
            <person name="Holland P.W.H."/>
            <person name="King N."/>
            <person name="Lang F.B.F."/>
            <person name="Roger A.J."/>
            <person name="Ruiz-Trillo I."/>
            <person name="Brown M."/>
            <person name="Walker B."/>
            <person name="Young S."/>
            <person name="Zeng Q."/>
            <person name="Gargeya S."/>
            <person name="Fitzgerald M."/>
            <person name="Haas B."/>
            <person name="Abouelleil A."/>
            <person name="Allen A.W."/>
            <person name="Alvarado L."/>
            <person name="Arachchi H.M."/>
            <person name="Berlin A.M."/>
            <person name="Chapman S.B."/>
            <person name="Gainer-Dewar J."/>
            <person name="Goldberg J."/>
            <person name="Griggs A."/>
            <person name="Gujja S."/>
            <person name="Hansen M."/>
            <person name="Howarth C."/>
            <person name="Imamovic A."/>
            <person name="Ireland A."/>
            <person name="Larimer J."/>
            <person name="McCowan C."/>
            <person name="Murphy C."/>
            <person name="Pearson M."/>
            <person name="Poon T.W."/>
            <person name="Priest M."/>
            <person name="Roberts A."/>
            <person name="Saif S."/>
            <person name="Shea T."/>
            <person name="Sisk P."/>
            <person name="Sykes S."/>
            <person name="Wortman J."/>
            <person name="Nusbaum C."/>
            <person name="Birren B."/>
        </authorList>
    </citation>
    <scope>NUCLEOTIDE SEQUENCE [LARGE SCALE GENOMIC DNA]</scope>
    <source>
        <strain evidence="5">ATCC 38817</strain>
    </source>
</reference>
<dbReference type="AlphaFoldDB" id="A0A058Z4K6"/>
<keyword evidence="1" id="KW-0677">Repeat</keyword>
<name>A0A058Z4K6_FONAL</name>
<feature type="region of interest" description="Disordered" evidence="4">
    <location>
        <begin position="562"/>
        <end position="626"/>
    </location>
</feature>
<dbReference type="PANTHER" id="PTHR24171:SF9">
    <property type="entry name" value="ANKYRIN REPEAT DOMAIN-CONTAINING PROTEIN 39"/>
    <property type="match status" value="1"/>
</dbReference>
<dbReference type="Pfam" id="PF12796">
    <property type="entry name" value="Ank_2"/>
    <property type="match status" value="1"/>
</dbReference>
<feature type="repeat" description="ANK" evidence="3">
    <location>
        <begin position="240"/>
        <end position="272"/>
    </location>
</feature>
<dbReference type="GeneID" id="20529001"/>
<dbReference type="RefSeq" id="XP_009496429.1">
    <property type="nucleotide sequence ID" value="XM_009498154.1"/>
</dbReference>
<feature type="repeat" description="ANK" evidence="3">
    <location>
        <begin position="207"/>
        <end position="239"/>
    </location>
</feature>
<dbReference type="InterPro" id="IPR036770">
    <property type="entry name" value="Ankyrin_rpt-contain_sf"/>
</dbReference>
<dbReference type="SUPFAM" id="SSF48403">
    <property type="entry name" value="Ankyrin repeat"/>
    <property type="match status" value="1"/>
</dbReference>
<dbReference type="STRING" id="691883.A0A058Z4K6"/>
<feature type="region of interest" description="Disordered" evidence="4">
    <location>
        <begin position="647"/>
        <end position="682"/>
    </location>
</feature>
<dbReference type="Proteomes" id="UP000030693">
    <property type="component" value="Unassembled WGS sequence"/>
</dbReference>
<feature type="compositionally biased region" description="Polar residues" evidence="4">
    <location>
        <begin position="32"/>
        <end position="41"/>
    </location>
</feature>
<accession>A0A058Z4K6</accession>
<dbReference type="PROSITE" id="PS50088">
    <property type="entry name" value="ANK_REPEAT"/>
    <property type="match status" value="2"/>
</dbReference>
<evidence type="ECO:0000256" key="3">
    <source>
        <dbReference type="PROSITE-ProRule" id="PRU00023"/>
    </source>
</evidence>
<feature type="compositionally biased region" description="Low complexity" evidence="4">
    <location>
        <begin position="597"/>
        <end position="618"/>
    </location>
</feature>
<dbReference type="InterPro" id="IPR002110">
    <property type="entry name" value="Ankyrin_rpt"/>
</dbReference>
<dbReference type="SMART" id="SM00248">
    <property type="entry name" value="ANK"/>
    <property type="match status" value="3"/>
</dbReference>
<feature type="compositionally biased region" description="Pro residues" evidence="4">
    <location>
        <begin position="14"/>
        <end position="25"/>
    </location>
</feature>
<feature type="compositionally biased region" description="Gly residues" evidence="4">
    <location>
        <begin position="421"/>
        <end position="460"/>
    </location>
</feature>
<gene>
    <name evidence="5" type="ORF">H696_04276</name>
</gene>
<proteinExistence type="predicted"/>
<evidence type="ECO:0000313" key="6">
    <source>
        <dbReference type="Proteomes" id="UP000030693"/>
    </source>
</evidence>
<feature type="region of interest" description="Disordered" evidence="4">
    <location>
        <begin position="297"/>
        <end position="316"/>
    </location>
</feature>
<feature type="region of interest" description="Disordered" evidence="4">
    <location>
        <begin position="421"/>
        <end position="465"/>
    </location>
</feature>
<feature type="region of interest" description="Disordered" evidence="4">
    <location>
        <begin position="140"/>
        <end position="165"/>
    </location>
</feature>
<protein>
    <submittedName>
        <fullName evidence="5">Uncharacterized protein</fullName>
    </submittedName>
</protein>
<dbReference type="PANTHER" id="PTHR24171">
    <property type="entry name" value="ANKYRIN REPEAT DOMAIN-CONTAINING PROTEIN 39-RELATED"/>
    <property type="match status" value="1"/>
</dbReference>